<evidence type="ECO:0000256" key="2">
    <source>
        <dbReference type="ARBA" id="ARBA00023098"/>
    </source>
</evidence>
<feature type="region of interest" description="Disordered" evidence="3">
    <location>
        <begin position="18"/>
        <end position="47"/>
    </location>
</feature>
<dbReference type="Proteomes" id="UP000717328">
    <property type="component" value="Unassembled WGS sequence"/>
</dbReference>
<dbReference type="InterPro" id="IPR050215">
    <property type="entry name" value="Thiolase-like_sf_Thiolase"/>
</dbReference>
<reference evidence="5" key="1">
    <citation type="submission" date="2021-02" db="EMBL/GenBank/DDBJ databases">
        <authorList>
            <person name="Nieuwenhuis M."/>
            <person name="Van De Peppel L.J.J."/>
        </authorList>
    </citation>
    <scope>NUCLEOTIDE SEQUENCE</scope>
    <source>
        <strain evidence="5">D49</strain>
    </source>
</reference>
<evidence type="ECO:0000313" key="5">
    <source>
        <dbReference type="EMBL" id="KAG5649383.1"/>
    </source>
</evidence>
<dbReference type="PANTHER" id="PTHR43853:SF8">
    <property type="entry name" value="3-KETOACYL-COA THIOLASE, PEROXISOMAL"/>
    <property type="match status" value="1"/>
</dbReference>
<feature type="non-terminal residue" evidence="5">
    <location>
        <position position="171"/>
    </location>
</feature>
<accession>A0A9P7GJ00</accession>
<reference evidence="5" key="2">
    <citation type="submission" date="2021-10" db="EMBL/GenBank/DDBJ databases">
        <title>Phylogenomics reveals ancestral predisposition of the termite-cultivated fungus Termitomyces towards a domesticated lifestyle.</title>
        <authorList>
            <person name="Auxier B."/>
            <person name="Grum-Grzhimaylo A."/>
            <person name="Cardenas M.E."/>
            <person name="Lodge J.D."/>
            <person name="Laessoe T."/>
            <person name="Pedersen O."/>
            <person name="Smith M.E."/>
            <person name="Kuyper T.W."/>
            <person name="Franco-Molano E.A."/>
            <person name="Baroni T.J."/>
            <person name="Aanen D.K."/>
        </authorList>
    </citation>
    <scope>NUCLEOTIDE SEQUENCE</scope>
    <source>
        <strain evidence="5">D49</strain>
    </source>
</reference>
<dbReference type="PANTHER" id="PTHR43853">
    <property type="entry name" value="3-KETOACYL-COA THIOLASE, PEROXISOMAL"/>
    <property type="match status" value="1"/>
</dbReference>
<evidence type="ECO:0000259" key="4">
    <source>
        <dbReference type="Pfam" id="PF00108"/>
    </source>
</evidence>
<keyword evidence="1" id="KW-0276">Fatty acid metabolism</keyword>
<dbReference type="SUPFAM" id="SSF53901">
    <property type="entry name" value="Thiolase-like"/>
    <property type="match status" value="1"/>
</dbReference>
<feature type="region of interest" description="Disordered" evidence="3">
    <location>
        <begin position="142"/>
        <end position="171"/>
    </location>
</feature>
<dbReference type="Pfam" id="PF00108">
    <property type="entry name" value="Thiolase_N"/>
    <property type="match status" value="1"/>
</dbReference>
<dbReference type="GO" id="GO:0005777">
    <property type="term" value="C:peroxisome"/>
    <property type="evidence" value="ECO:0007669"/>
    <property type="project" value="TreeGrafter"/>
</dbReference>
<dbReference type="GO" id="GO:0003988">
    <property type="term" value="F:acetyl-CoA C-acyltransferase activity"/>
    <property type="evidence" value="ECO:0007669"/>
    <property type="project" value="TreeGrafter"/>
</dbReference>
<feature type="compositionally biased region" description="Pro residues" evidence="3">
    <location>
        <begin position="22"/>
        <end position="31"/>
    </location>
</feature>
<organism evidence="5 6">
    <name type="scientific">Sphagnurus paluster</name>
    <dbReference type="NCBI Taxonomy" id="117069"/>
    <lineage>
        <taxon>Eukaryota</taxon>
        <taxon>Fungi</taxon>
        <taxon>Dikarya</taxon>
        <taxon>Basidiomycota</taxon>
        <taxon>Agaricomycotina</taxon>
        <taxon>Agaricomycetes</taxon>
        <taxon>Agaricomycetidae</taxon>
        <taxon>Agaricales</taxon>
        <taxon>Tricholomatineae</taxon>
        <taxon>Lyophyllaceae</taxon>
        <taxon>Sphagnurus</taxon>
    </lineage>
</organism>
<dbReference type="GO" id="GO:0010124">
    <property type="term" value="P:phenylacetate catabolic process"/>
    <property type="evidence" value="ECO:0007669"/>
    <property type="project" value="TreeGrafter"/>
</dbReference>
<dbReference type="Gene3D" id="3.40.47.10">
    <property type="match status" value="1"/>
</dbReference>
<evidence type="ECO:0000313" key="6">
    <source>
        <dbReference type="Proteomes" id="UP000717328"/>
    </source>
</evidence>
<feature type="domain" description="Thiolase N-terminal" evidence="4">
    <location>
        <begin position="60"/>
        <end position="125"/>
    </location>
</feature>
<keyword evidence="6" id="KW-1185">Reference proteome</keyword>
<dbReference type="InterPro" id="IPR016039">
    <property type="entry name" value="Thiolase-like"/>
</dbReference>
<dbReference type="OrthoDB" id="5404651at2759"/>
<sequence>PIIKTIYPRKGRRWDAKLFPAHRPPLPPNSAPPALKTASSRSQKGRLQGHSPILCAVYTEPVIDSALIEDISVGTVRQDGGSGGAARMAALHAGIPQEASLNTANRRCSSGLSSVNQIANEIIVGLPYTLAAALFQKAAAASKAGKSKAEILAVKTKRSTPRTSRPSRSSS</sequence>
<evidence type="ECO:0000256" key="1">
    <source>
        <dbReference type="ARBA" id="ARBA00022832"/>
    </source>
</evidence>
<dbReference type="EMBL" id="JABCKI010001077">
    <property type="protein sequence ID" value="KAG5649383.1"/>
    <property type="molecule type" value="Genomic_DNA"/>
</dbReference>
<evidence type="ECO:0000256" key="3">
    <source>
        <dbReference type="SAM" id="MobiDB-lite"/>
    </source>
</evidence>
<dbReference type="GO" id="GO:0006635">
    <property type="term" value="P:fatty acid beta-oxidation"/>
    <property type="evidence" value="ECO:0007669"/>
    <property type="project" value="TreeGrafter"/>
</dbReference>
<dbReference type="AlphaFoldDB" id="A0A9P7GJ00"/>
<name>A0A9P7GJ00_9AGAR</name>
<keyword evidence="2" id="KW-0443">Lipid metabolism</keyword>
<dbReference type="InterPro" id="IPR020616">
    <property type="entry name" value="Thiolase_N"/>
</dbReference>
<gene>
    <name evidence="5" type="ORF">H0H81_004189</name>
</gene>
<proteinExistence type="predicted"/>
<comment type="caution">
    <text evidence="5">The sequence shown here is derived from an EMBL/GenBank/DDBJ whole genome shotgun (WGS) entry which is preliminary data.</text>
</comment>
<protein>
    <recommendedName>
        <fullName evidence="4">Thiolase N-terminal domain-containing protein</fullName>
    </recommendedName>
</protein>
<feature type="compositionally biased region" description="Low complexity" evidence="3">
    <location>
        <begin position="161"/>
        <end position="171"/>
    </location>
</feature>